<dbReference type="PRINTS" id="PR00344">
    <property type="entry name" value="BCTRLSENSOR"/>
</dbReference>
<keyword evidence="4" id="KW-0902">Two-component regulatory system</keyword>
<dbReference type="SMART" id="SM00387">
    <property type="entry name" value="HATPase_c"/>
    <property type="match status" value="1"/>
</dbReference>
<accession>A0ABW5G8K8</accession>
<dbReference type="InterPro" id="IPR000595">
    <property type="entry name" value="cNMP-bd_dom"/>
</dbReference>
<dbReference type="PROSITE" id="PS50042">
    <property type="entry name" value="CNMP_BINDING_3"/>
    <property type="match status" value="1"/>
</dbReference>
<dbReference type="Gene3D" id="1.10.287.130">
    <property type="match status" value="1"/>
</dbReference>
<dbReference type="InterPro" id="IPR018490">
    <property type="entry name" value="cNMP-bd_dom_sf"/>
</dbReference>
<comment type="caution">
    <text evidence="7">The sequence shown here is derived from an EMBL/GenBank/DDBJ whole genome shotgun (WGS) entry which is preliminary data.</text>
</comment>
<dbReference type="InterPro" id="IPR003594">
    <property type="entry name" value="HATPase_dom"/>
</dbReference>
<protein>
    <recommendedName>
        <fullName evidence="2">histidine kinase</fullName>
        <ecNumber evidence="2">2.7.13.3</ecNumber>
    </recommendedName>
</protein>
<dbReference type="CDD" id="cd00038">
    <property type="entry name" value="CAP_ED"/>
    <property type="match status" value="1"/>
</dbReference>
<evidence type="ECO:0000313" key="8">
    <source>
        <dbReference type="Proteomes" id="UP001597419"/>
    </source>
</evidence>
<dbReference type="RefSeq" id="WP_345388651.1">
    <property type="nucleotide sequence ID" value="NZ_BAABHG010000003.1"/>
</dbReference>
<keyword evidence="8" id="KW-1185">Reference proteome</keyword>
<organism evidence="7 8">
    <name type="scientific">Amycolatopsis samaneae</name>
    <dbReference type="NCBI Taxonomy" id="664691"/>
    <lineage>
        <taxon>Bacteria</taxon>
        <taxon>Bacillati</taxon>
        <taxon>Actinomycetota</taxon>
        <taxon>Actinomycetes</taxon>
        <taxon>Pseudonocardiales</taxon>
        <taxon>Pseudonocardiaceae</taxon>
        <taxon>Amycolatopsis</taxon>
    </lineage>
</organism>
<dbReference type="SMART" id="SM00100">
    <property type="entry name" value="cNMP"/>
    <property type="match status" value="1"/>
</dbReference>
<dbReference type="PROSITE" id="PS50109">
    <property type="entry name" value="HIS_KIN"/>
    <property type="match status" value="1"/>
</dbReference>
<dbReference type="InterPro" id="IPR036890">
    <property type="entry name" value="HATPase_C_sf"/>
</dbReference>
<evidence type="ECO:0000256" key="2">
    <source>
        <dbReference type="ARBA" id="ARBA00012438"/>
    </source>
</evidence>
<keyword evidence="7" id="KW-0547">Nucleotide-binding</keyword>
<evidence type="ECO:0000313" key="7">
    <source>
        <dbReference type="EMBL" id="MFD2457383.1"/>
    </source>
</evidence>
<evidence type="ECO:0000256" key="1">
    <source>
        <dbReference type="ARBA" id="ARBA00000085"/>
    </source>
</evidence>
<gene>
    <name evidence="7" type="ORF">ACFSYJ_02185</name>
</gene>
<evidence type="ECO:0000256" key="3">
    <source>
        <dbReference type="ARBA" id="ARBA00022777"/>
    </source>
</evidence>
<dbReference type="EMBL" id="JBHUKU010000002">
    <property type="protein sequence ID" value="MFD2457383.1"/>
    <property type="molecule type" value="Genomic_DNA"/>
</dbReference>
<dbReference type="Gene3D" id="3.30.565.10">
    <property type="entry name" value="Histidine kinase-like ATPase, C-terminal domain"/>
    <property type="match status" value="1"/>
</dbReference>
<evidence type="ECO:0000256" key="4">
    <source>
        <dbReference type="ARBA" id="ARBA00023012"/>
    </source>
</evidence>
<dbReference type="GO" id="GO:0005524">
    <property type="term" value="F:ATP binding"/>
    <property type="evidence" value="ECO:0007669"/>
    <property type="project" value="UniProtKB-KW"/>
</dbReference>
<dbReference type="InterPro" id="IPR014710">
    <property type="entry name" value="RmlC-like_jellyroll"/>
</dbReference>
<dbReference type="SUPFAM" id="SSF55874">
    <property type="entry name" value="ATPase domain of HSP90 chaperone/DNA topoisomerase II/histidine kinase"/>
    <property type="match status" value="1"/>
</dbReference>
<dbReference type="Proteomes" id="UP001597419">
    <property type="component" value="Unassembled WGS sequence"/>
</dbReference>
<name>A0ABW5G8K8_9PSEU</name>
<dbReference type="InterPro" id="IPR004358">
    <property type="entry name" value="Sig_transdc_His_kin-like_C"/>
</dbReference>
<keyword evidence="3" id="KW-0808">Transferase</keyword>
<evidence type="ECO:0000259" key="6">
    <source>
        <dbReference type="PROSITE" id="PS50109"/>
    </source>
</evidence>
<keyword evidence="7" id="KW-0067">ATP-binding</keyword>
<dbReference type="PROSITE" id="PS00888">
    <property type="entry name" value="CNMP_BINDING_1"/>
    <property type="match status" value="1"/>
</dbReference>
<dbReference type="Gene3D" id="2.60.120.10">
    <property type="entry name" value="Jelly Rolls"/>
    <property type="match status" value="1"/>
</dbReference>
<dbReference type="Pfam" id="PF02518">
    <property type="entry name" value="HATPase_c"/>
    <property type="match status" value="1"/>
</dbReference>
<comment type="catalytic activity">
    <reaction evidence="1">
        <text>ATP + protein L-histidine = ADP + protein N-phospho-L-histidine.</text>
        <dbReference type="EC" id="2.7.13.3"/>
    </reaction>
</comment>
<reference evidence="8" key="1">
    <citation type="journal article" date="2019" name="Int. J. Syst. Evol. Microbiol.">
        <title>The Global Catalogue of Microorganisms (GCM) 10K type strain sequencing project: providing services to taxonomists for standard genome sequencing and annotation.</title>
        <authorList>
            <consortium name="The Broad Institute Genomics Platform"/>
            <consortium name="The Broad Institute Genome Sequencing Center for Infectious Disease"/>
            <person name="Wu L."/>
            <person name="Ma J."/>
        </authorList>
    </citation>
    <scope>NUCLEOTIDE SEQUENCE [LARGE SCALE GENOMIC DNA]</scope>
    <source>
        <strain evidence="8">CGMCC 4.7643</strain>
    </source>
</reference>
<evidence type="ECO:0000259" key="5">
    <source>
        <dbReference type="PROSITE" id="PS50042"/>
    </source>
</evidence>
<dbReference type="Pfam" id="PF00027">
    <property type="entry name" value="cNMP_binding"/>
    <property type="match status" value="1"/>
</dbReference>
<sequence>MSESPVEPALPRDELRGLFLFEHLTEQQLDWVSGHAVLEHYPAGTTIIREGDPATCFYLLLSGALRLTRLVSGTEVEVNRSDQRGAYCGATQFFVHQGTEHSYGASVHAISDLTFLTLPAEEFAIEFRQWFPMATHLLEGMYLGWRNSDTVIGSRRRLLALGELSAGLTHELNNPAAAAVRATSSLRERVAGMRHKLALLAKKDIEPELLELLLDVQERLVKQVASAPKLSAIQQADREDEIGDWLDEHGIDQGWDLASIFVAAGLTAEDLDHVLESVGETFLDGAVRWLAYALETEMLMSEIEDSTTRITALVGAAKQYSQMDRAPHQWVDVHEGLDSTLVMLAGKIGANVRVVKEYDRDLPRIPAYAGELNQVWTNVIDNALGAMNGEGTLTLRTWRVDDQLRVEIGDTGPGIPDDIRPRIFEPFFTTKAVGEGTGLGLDISWRIVVERHQGDVRVESGPGDTRFEICLPIAEQAAI</sequence>
<dbReference type="EC" id="2.7.13.3" evidence="2"/>
<feature type="domain" description="Cyclic nucleotide-binding" evidence="5">
    <location>
        <begin position="20"/>
        <end position="123"/>
    </location>
</feature>
<dbReference type="InterPro" id="IPR018488">
    <property type="entry name" value="cNMP-bd_CS"/>
</dbReference>
<feature type="domain" description="Histidine kinase" evidence="6">
    <location>
        <begin position="266"/>
        <end position="475"/>
    </location>
</feature>
<keyword evidence="3" id="KW-0418">Kinase</keyword>
<dbReference type="PANTHER" id="PTHR43065:SF48">
    <property type="entry name" value="HISTIDINE KINASE"/>
    <property type="match status" value="1"/>
</dbReference>
<dbReference type="SUPFAM" id="SSF51206">
    <property type="entry name" value="cAMP-binding domain-like"/>
    <property type="match status" value="1"/>
</dbReference>
<dbReference type="InterPro" id="IPR005467">
    <property type="entry name" value="His_kinase_dom"/>
</dbReference>
<proteinExistence type="predicted"/>
<dbReference type="PANTHER" id="PTHR43065">
    <property type="entry name" value="SENSOR HISTIDINE KINASE"/>
    <property type="match status" value="1"/>
</dbReference>